<dbReference type="PROSITE" id="PS50005">
    <property type="entry name" value="TPR"/>
    <property type="match status" value="1"/>
</dbReference>
<keyword evidence="1" id="KW-0802">TPR repeat</keyword>
<dbReference type="InterPro" id="IPR019734">
    <property type="entry name" value="TPR_rpt"/>
</dbReference>
<dbReference type="SUPFAM" id="SSF48452">
    <property type="entry name" value="TPR-like"/>
    <property type="match status" value="1"/>
</dbReference>
<gene>
    <name evidence="3" type="ORF">NCTC13071_01884</name>
</gene>
<protein>
    <submittedName>
        <fullName evidence="3">Uncharacterized protein</fullName>
    </submittedName>
</protein>
<dbReference type="InterPro" id="IPR011990">
    <property type="entry name" value="TPR-like_helical_dom_sf"/>
</dbReference>
<keyword evidence="2" id="KW-1133">Transmembrane helix</keyword>
<keyword evidence="2" id="KW-0472">Membrane</keyword>
<feature type="repeat" description="TPR" evidence="1">
    <location>
        <begin position="262"/>
        <end position="295"/>
    </location>
</feature>
<evidence type="ECO:0000256" key="1">
    <source>
        <dbReference type="PROSITE-ProRule" id="PRU00339"/>
    </source>
</evidence>
<dbReference type="EMBL" id="LR134384">
    <property type="protein sequence ID" value="VEH15869.1"/>
    <property type="molecule type" value="Genomic_DNA"/>
</dbReference>
<name>A0A3S4X2S9_9BACT</name>
<sequence length="374" mass="43068">MCGLDHDTILFSFFSFMKRYLILSYLVFSMVVSLPCIGQDARNTAKKLNAGIDRQLGNLPSVQSDTVAYYKAIVQLMKDAVICDHFDAAADKKGRSNPRYRNSNHKRLSAYLPVLVDAGMYQYGLRKNDEAMQIFKLYLDCVDSPLFHDKDNNRGFVAYYVSLLSYGKENFAEAERYADVALKDANYAKDAAEIKINCMKTHLYTDVDSAKYITALTALHDMAPSNDVYFKMLIDYYAGLKDRQQQLSEFAADEILKHRDNKRAWALKGEIEIQERKWDDAIMSFKRAVTLDSTYVQAVYDVGICYVSKAEELRDSLESERRRLAKKDVNRIKELYQTARTWLLQASVLDEKQQIVEWKKILDEVDKVLGLQTK</sequence>
<proteinExistence type="predicted"/>
<dbReference type="AlphaFoldDB" id="A0A3S4X2S9"/>
<accession>A0A3S4X2S9</accession>
<reference evidence="3 4" key="1">
    <citation type="submission" date="2018-12" db="EMBL/GenBank/DDBJ databases">
        <authorList>
            <consortium name="Pathogen Informatics"/>
        </authorList>
    </citation>
    <scope>NUCLEOTIDE SEQUENCE [LARGE SCALE GENOMIC DNA]</scope>
    <source>
        <strain evidence="3 4">NCTC13071</strain>
    </source>
</reference>
<dbReference type="KEGG" id="poc:NCTC13071_01884"/>
<keyword evidence="2" id="KW-0812">Transmembrane</keyword>
<organism evidence="3 4">
    <name type="scientific">Segatella oris</name>
    <dbReference type="NCBI Taxonomy" id="28135"/>
    <lineage>
        <taxon>Bacteria</taxon>
        <taxon>Pseudomonadati</taxon>
        <taxon>Bacteroidota</taxon>
        <taxon>Bacteroidia</taxon>
        <taxon>Bacteroidales</taxon>
        <taxon>Prevotellaceae</taxon>
        <taxon>Segatella</taxon>
    </lineage>
</organism>
<feature type="transmembrane region" description="Helical" evidence="2">
    <location>
        <begin position="20"/>
        <end position="38"/>
    </location>
</feature>
<evidence type="ECO:0000256" key="2">
    <source>
        <dbReference type="SAM" id="Phobius"/>
    </source>
</evidence>
<evidence type="ECO:0000313" key="4">
    <source>
        <dbReference type="Proteomes" id="UP000274578"/>
    </source>
</evidence>
<dbReference type="Proteomes" id="UP000274578">
    <property type="component" value="Chromosome 1"/>
</dbReference>
<evidence type="ECO:0000313" key="3">
    <source>
        <dbReference type="EMBL" id="VEH15869.1"/>
    </source>
</evidence>
<dbReference type="Gene3D" id="1.25.40.10">
    <property type="entry name" value="Tetratricopeptide repeat domain"/>
    <property type="match status" value="1"/>
</dbReference>